<dbReference type="PIRSF" id="PIRSF005917">
    <property type="entry name" value="MTase_YraL"/>
    <property type="match status" value="1"/>
</dbReference>
<dbReference type="EMBL" id="FNEI01000001">
    <property type="protein sequence ID" value="SDI22826.1"/>
    <property type="molecule type" value="Genomic_DNA"/>
</dbReference>
<evidence type="ECO:0000313" key="10">
    <source>
        <dbReference type="Proteomes" id="UP000182130"/>
    </source>
</evidence>
<dbReference type="GO" id="GO:0005737">
    <property type="term" value="C:cytoplasm"/>
    <property type="evidence" value="ECO:0007669"/>
    <property type="project" value="UniProtKB-SubCell"/>
</dbReference>
<dbReference type="NCBIfam" id="TIGR00096">
    <property type="entry name" value="16S rRNA (cytidine(1402)-2'-O)-methyltransferase"/>
    <property type="match status" value="1"/>
</dbReference>
<keyword evidence="4 6" id="KW-0808">Transferase</keyword>
<dbReference type="InterPro" id="IPR014777">
    <property type="entry name" value="4pyrrole_Mease_sub1"/>
</dbReference>
<evidence type="ECO:0000256" key="1">
    <source>
        <dbReference type="ARBA" id="ARBA00022490"/>
    </source>
</evidence>
<comment type="similarity">
    <text evidence="6">Belongs to the methyltransferase superfamily. RsmI family.</text>
</comment>
<dbReference type="HAMAP" id="MF_01877">
    <property type="entry name" value="16SrRNA_methyltr_I"/>
    <property type="match status" value="1"/>
</dbReference>
<dbReference type="InterPro" id="IPR035996">
    <property type="entry name" value="4pyrrol_Methylase_sf"/>
</dbReference>
<evidence type="ECO:0000256" key="5">
    <source>
        <dbReference type="ARBA" id="ARBA00022691"/>
    </source>
</evidence>
<dbReference type="InterPro" id="IPR018063">
    <property type="entry name" value="SAM_MeTrfase_RsmI_CS"/>
</dbReference>
<evidence type="ECO:0000256" key="4">
    <source>
        <dbReference type="ARBA" id="ARBA00022679"/>
    </source>
</evidence>
<dbReference type="FunFam" id="3.40.1010.10:FF:000007">
    <property type="entry name" value="Ribosomal RNA small subunit methyltransferase I"/>
    <property type="match status" value="1"/>
</dbReference>
<dbReference type="PANTHER" id="PTHR46111">
    <property type="entry name" value="RIBOSOMAL RNA SMALL SUBUNIT METHYLTRANSFERASE I"/>
    <property type="match status" value="1"/>
</dbReference>
<feature type="compositionally biased region" description="Basic and acidic residues" evidence="7">
    <location>
        <begin position="16"/>
        <end position="25"/>
    </location>
</feature>
<reference evidence="10" key="1">
    <citation type="submission" date="2016-10" db="EMBL/GenBank/DDBJ databases">
        <authorList>
            <person name="Varghese N."/>
            <person name="Submissions S."/>
        </authorList>
    </citation>
    <scope>NUCLEOTIDE SEQUENCE [LARGE SCALE GENOMIC DNA]</scope>
    <source>
        <strain evidence="10">CGMCC 1.10783</strain>
    </source>
</reference>
<keyword evidence="1 6" id="KW-0963">Cytoplasm</keyword>
<comment type="function">
    <text evidence="6">Catalyzes the 2'-O-methylation of the ribose of cytidine 1402 (C1402) in 16S rRNA.</text>
</comment>
<gene>
    <name evidence="6" type="primary">rsmI</name>
    <name evidence="9" type="ORF">SAMN05216555_101367</name>
</gene>
<dbReference type="PROSITE" id="PS01296">
    <property type="entry name" value="RSMI"/>
    <property type="match status" value="1"/>
</dbReference>
<comment type="catalytic activity">
    <reaction evidence="6">
        <text>cytidine(1402) in 16S rRNA + S-adenosyl-L-methionine = 2'-O-methylcytidine(1402) in 16S rRNA + S-adenosyl-L-homocysteine + H(+)</text>
        <dbReference type="Rhea" id="RHEA:42924"/>
        <dbReference type="Rhea" id="RHEA-COMP:10285"/>
        <dbReference type="Rhea" id="RHEA-COMP:10286"/>
        <dbReference type="ChEBI" id="CHEBI:15378"/>
        <dbReference type="ChEBI" id="CHEBI:57856"/>
        <dbReference type="ChEBI" id="CHEBI:59789"/>
        <dbReference type="ChEBI" id="CHEBI:74495"/>
        <dbReference type="ChEBI" id="CHEBI:82748"/>
        <dbReference type="EC" id="2.1.1.198"/>
    </reaction>
</comment>
<dbReference type="Proteomes" id="UP000182130">
    <property type="component" value="Unassembled WGS sequence"/>
</dbReference>
<evidence type="ECO:0000256" key="6">
    <source>
        <dbReference type="HAMAP-Rule" id="MF_01877"/>
    </source>
</evidence>
<dbReference type="STRING" id="1045773.SAMN05216555_101367"/>
<proteinExistence type="inferred from homology"/>
<dbReference type="FunFam" id="3.30.950.10:FF:000003">
    <property type="entry name" value="Ribosomal RNA small subunit methyltransferase I"/>
    <property type="match status" value="1"/>
</dbReference>
<dbReference type="CDD" id="cd11648">
    <property type="entry name" value="RsmI"/>
    <property type="match status" value="1"/>
</dbReference>
<dbReference type="PANTHER" id="PTHR46111:SF1">
    <property type="entry name" value="RIBOSOMAL RNA SMALL SUBUNIT METHYLTRANSFERASE I"/>
    <property type="match status" value="1"/>
</dbReference>
<protein>
    <recommendedName>
        <fullName evidence="6">Ribosomal RNA small subunit methyltransferase I</fullName>
        <ecNumber evidence="6">2.1.1.198</ecNumber>
    </recommendedName>
    <alternativeName>
        <fullName evidence="6">16S rRNA 2'-O-ribose C1402 methyltransferase</fullName>
    </alternativeName>
    <alternativeName>
        <fullName evidence="6">rRNA (cytidine-2'-O-)-methyltransferase RsmI</fullName>
    </alternativeName>
</protein>
<evidence type="ECO:0000313" key="9">
    <source>
        <dbReference type="EMBL" id="SDI22826.1"/>
    </source>
</evidence>
<comment type="subcellular location">
    <subcellularLocation>
        <location evidence="6">Cytoplasm</location>
    </subcellularLocation>
</comment>
<dbReference type="Gene3D" id="3.30.950.10">
    <property type="entry name" value="Methyltransferase, Cobalt-precorrin-4 Transmethylase, Domain 2"/>
    <property type="match status" value="1"/>
</dbReference>
<accession>A0A1G8IVD5</accession>
<name>A0A1G8IVD5_9MICC</name>
<evidence type="ECO:0000259" key="8">
    <source>
        <dbReference type="Pfam" id="PF00590"/>
    </source>
</evidence>
<feature type="region of interest" description="Disordered" evidence="7">
    <location>
        <begin position="1"/>
        <end position="29"/>
    </location>
</feature>
<dbReference type="EC" id="2.1.1.198" evidence="6"/>
<dbReference type="InterPro" id="IPR008189">
    <property type="entry name" value="rRNA_ssu_MeTfrase_I"/>
</dbReference>
<dbReference type="Pfam" id="PF00590">
    <property type="entry name" value="TP_methylase"/>
    <property type="match status" value="1"/>
</dbReference>
<evidence type="ECO:0000256" key="7">
    <source>
        <dbReference type="SAM" id="MobiDB-lite"/>
    </source>
</evidence>
<keyword evidence="5 6" id="KW-0949">S-adenosyl-L-methionine</keyword>
<keyword evidence="10" id="KW-1185">Reference proteome</keyword>
<dbReference type="Gene3D" id="3.40.1010.10">
    <property type="entry name" value="Cobalt-precorrin-4 Transmethylase, Domain 1"/>
    <property type="match status" value="1"/>
</dbReference>
<dbReference type="SUPFAM" id="SSF53790">
    <property type="entry name" value="Tetrapyrrole methylase"/>
    <property type="match status" value="1"/>
</dbReference>
<sequence length="310" mass="33315">MSEQAEPQADVDDSAPEARTEDALTRDLLPVTPGGGRIVLAATPIGNVGDASSRLVELLQTAHIIAAEDTRRLHRLVHALGIEVSGRVISYHEHNEATKTADLLEQVQAGKTILMVSDAGMPAVSDPGFRLVEGAVAAGLFVTAVPGPSAVLTALALSGLPTDRFCFEGFLPRKAGERSSRLAELDGERRTMVFFEAPHRLEAMLRALHDRFGAERRVAVCRELTKTYEEVLRGTVQELLEWAENNEVRGEIAVVVEGAPEKAPGTPEDHVAAVNELVAQGIRLKEAVAAVAEEARVSKRELYSAVLAAR</sequence>
<dbReference type="InterPro" id="IPR000878">
    <property type="entry name" value="4pyrrol_Mease"/>
</dbReference>
<dbReference type="InterPro" id="IPR014776">
    <property type="entry name" value="4pyrrole_Mease_sub2"/>
</dbReference>
<evidence type="ECO:0000256" key="2">
    <source>
        <dbReference type="ARBA" id="ARBA00022552"/>
    </source>
</evidence>
<dbReference type="GO" id="GO:0070677">
    <property type="term" value="F:rRNA (cytosine-2'-O-)-methyltransferase activity"/>
    <property type="evidence" value="ECO:0007669"/>
    <property type="project" value="UniProtKB-UniRule"/>
</dbReference>
<organism evidence="9 10">
    <name type="scientific">Arthrobacter cupressi</name>
    <dbReference type="NCBI Taxonomy" id="1045773"/>
    <lineage>
        <taxon>Bacteria</taxon>
        <taxon>Bacillati</taxon>
        <taxon>Actinomycetota</taxon>
        <taxon>Actinomycetes</taxon>
        <taxon>Micrococcales</taxon>
        <taxon>Micrococcaceae</taxon>
        <taxon>Arthrobacter</taxon>
    </lineage>
</organism>
<keyword evidence="3 6" id="KW-0489">Methyltransferase</keyword>
<dbReference type="AlphaFoldDB" id="A0A1G8IVD5"/>
<keyword evidence="2 6" id="KW-0698">rRNA processing</keyword>
<feature type="domain" description="Tetrapyrrole methylase" evidence="8">
    <location>
        <begin position="38"/>
        <end position="239"/>
    </location>
</feature>
<evidence type="ECO:0000256" key="3">
    <source>
        <dbReference type="ARBA" id="ARBA00022603"/>
    </source>
</evidence>